<evidence type="ECO:0000256" key="1">
    <source>
        <dbReference type="SAM" id="MobiDB-lite"/>
    </source>
</evidence>
<name>A0A1B1NBY7_9MICO</name>
<accession>A0A1B1NBY7</accession>
<keyword evidence="2" id="KW-0378">Hydrolase</keyword>
<dbReference type="GO" id="GO:0004339">
    <property type="term" value="F:glucan 1,4-alpha-glucosidase activity"/>
    <property type="evidence" value="ECO:0007669"/>
    <property type="project" value="UniProtKB-EC"/>
</dbReference>
<dbReference type="EMBL" id="CP014989">
    <property type="protein sequence ID" value="ANS78943.1"/>
    <property type="molecule type" value="Genomic_DNA"/>
</dbReference>
<dbReference type="OrthoDB" id="3806982at2"/>
<evidence type="ECO:0000313" key="2">
    <source>
        <dbReference type="EMBL" id="ANS78943.1"/>
    </source>
</evidence>
<dbReference type="PANTHER" id="PTHR31616:SF13">
    <property type="entry name" value="GLUCAN 1,4-ALPHA-GLUCOSIDASE"/>
    <property type="match status" value="1"/>
</dbReference>
<dbReference type="EC" id="3.2.1.3" evidence="2"/>
<feature type="compositionally biased region" description="Low complexity" evidence="1">
    <location>
        <begin position="353"/>
        <end position="368"/>
    </location>
</feature>
<dbReference type="STRING" id="1758689.SGUI_1547"/>
<reference evidence="2 3" key="1">
    <citation type="submission" date="2016-03" db="EMBL/GenBank/DDBJ databases">
        <title>Shallow-sea hydrothermal system.</title>
        <authorList>
            <person name="Tang K."/>
        </authorList>
    </citation>
    <scope>NUCLEOTIDE SEQUENCE [LARGE SCALE GENOMIC DNA]</scope>
    <source>
        <strain evidence="2 3">JLT9</strain>
    </source>
</reference>
<gene>
    <name evidence="2" type="ORF">SGUI_1547</name>
</gene>
<organism evidence="2 3">
    <name type="scientific">Serinicoccus hydrothermalis</name>
    <dbReference type="NCBI Taxonomy" id="1758689"/>
    <lineage>
        <taxon>Bacteria</taxon>
        <taxon>Bacillati</taxon>
        <taxon>Actinomycetota</taxon>
        <taxon>Actinomycetes</taxon>
        <taxon>Micrococcales</taxon>
        <taxon>Ornithinimicrobiaceae</taxon>
        <taxon>Serinicoccus</taxon>
    </lineage>
</organism>
<proteinExistence type="predicted"/>
<dbReference type="PATRIC" id="fig|1758689.4.peg.1591"/>
<sequence>MTRRGRLAALLVVLLVSSGALVWQGGHRQVPLHQEGVTRDAWGRLVAVAPGRTAEGWLPLSTDGETRPLEVSVLASRAAGRQVWLGAGWQPDPAAPHADLLRTALEDLHTLTGPTDTAPGAVLAGASPAWRFVWPRDASFVAVALARTGHEQDALDVLLLLQDLQSPDGSMQARYLPAGDGTVPDERLAQEDGPGWALWAAREVIDADAGLPVSGSGEDSATLLTPLVVRSTARLLDRLDPATGLPRPSPDYWERPEEQLTLGIAATSLMGLEAAADLYAGGAVAEGEWLAAGVDPTRLEPTAAAVRERVVDEFRPSFPRHVGGRPDAAVTFLLPPFVDEPVAGAEPARLRSQAAQRRPAGGLAPGAGWRNDGVSWTPETALQALAAAHAGRPEEAQEWLDWLDNHRTDAGALPEKVLHDGDPVAVAPLAWTAALVVLAARP</sequence>
<dbReference type="SUPFAM" id="SSF48208">
    <property type="entry name" value="Six-hairpin glycosidases"/>
    <property type="match status" value="1"/>
</dbReference>
<keyword evidence="2" id="KW-0326">Glycosidase</keyword>
<dbReference type="RefSeq" id="WP_066638457.1">
    <property type="nucleotide sequence ID" value="NZ_CP014989.1"/>
</dbReference>
<dbReference type="InterPro" id="IPR012341">
    <property type="entry name" value="6hp_glycosidase-like_sf"/>
</dbReference>
<dbReference type="AlphaFoldDB" id="A0A1B1NBY7"/>
<dbReference type="InterPro" id="IPR008928">
    <property type="entry name" value="6-hairpin_glycosidase_sf"/>
</dbReference>
<dbReference type="PANTHER" id="PTHR31616">
    <property type="entry name" value="TREHALASE"/>
    <property type="match status" value="1"/>
</dbReference>
<keyword evidence="3" id="KW-1185">Reference proteome</keyword>
<protein>
    <submittedName>
        <fullName evidence="2">Glucoamylase</fullName>
        <ecNumber evidence="2">3.2.1.3</ecNumber>
    </submittedName>
</protein>
<dbReference type="GO" id="GO:0005975">
    <property type="term" value="P:carbohydrate metabolic process"/>
    <property type="evidence" value="ECO:0007669"/>
    <property type="project" value="InterPro"/>
</dbReference>
<dbReference type="Proteomes" id="UP000092482">
    <property type="component" value="Chromosome"/>
</dbReference>
<feature type="region of interest" description="Disordered" evidence="1">
    <location>
        <begin position="348"/>
        <end position="370"/>
    </location>
</feature>
<dbReference type="Gene3D" id="1.50.10.10">
    <property type="match status" value="2"/>
</dbReference>
<dbReference type="KEGG" id="serj:SGUI_1547"/>
<evidence type="ECO:0000313" key="3">
    <source>
        <dbReference type="Proteomes" id="UP000092482"/>
    </source>
</evidence>